<keyword evidence="2" id="KW-1185">Reference proteome</keyword>
<dbReference type="RefSeq" id="WP_068913995.1">
    <property type="nucleotide sequence ID" value="NZ_MBEW02000022.1"/>
</dbReference>
<comment type="caution">
    <text evidence="1">The sequence shown here is derived from an EMBL/GenBank/DDBJ whole genome shotgun (WGS) entry which is preliminary data.</text>
</comment>
<reference evidence="1 2" key="1">
    <citation type="journal article" date="2016" name="Genome Announc.">
        <title>Draft Genome Sequence of Criibacterium bergeronii gen. nov., sp. nov., Strain CCRI-22567T, Isolated from a Vaginal Sample from a Woman with Bacterial Vaginosis.</title>
        <authorList>
            <person name="Maheux A.F."/>
            <person name="Berube E."/>
            <person name="Boudreau D.K."/>
            <person name="Raymond F."/>
            <person name="Corbeil J."/>
            <person name="Roy P.H."/>
            <person name="Boissinot M."/>
            <person name="Omar R.F."/>
        </authorList>
    </citation>
    <scope>NUCLEOTIDE SEQUENCE [LARGE SCALE GENOMIC DNA]</scope>
    <source>
        <strain evidence="1 2">CCRI-22567</strain>
    </source>
</reference>
<dbReference type="Proteomes" id="UP000093352">
    <property type="component" value="Unassembled WGS sequence"/>
</dbReference>
<gene>
    <name evidence="1" type="ORF">BBG48_008585</name>
</gene>
<proteinExistence type="predicted"/>
<dbReference type="AlphaFoldDB" id="A0A371IJT8"/>
<dbReference type="STRING" id="1871336.BBG48_05170"/>
<evidence type="ECO:0000313" key="1">
    <source>
        <dbReference type="EMBL" id="RDY20731.1"/>
    </source>
</evidence>
<sequence>MIKPTKPIETYKDYGFKKCKGEYGKNDCYYLCVARGCKMIFLSKECVSILDWEDKDPRIHTKPNCRYSDQRTALDIVVELAIYGLVSTLAL</sequence>
<name>A0A371IJT8_9FIRM</name>
<accession>A0A371IJT8</accession>
<evidence type="ECO:0000313" key="2">
    <source>
        <dbReference type="Proteomes" id="UP000093352"/>
    </source>
</evidence>
<protein>
    <submittedName>
        <fullName evidence="1">Uncharacterized protein</fullName>
    </submittedName>
</protein>
<dbReference type="EMBL" id="MBEW02000022">
    <property type="protein sequence ID" value="RDY20731.1"/>
    <property type="molecule type" value="Genomic_DNA"/>
</dbReference>
<organism evidence="1 2">
    <name type="scientific">Criibacterium bergeronii</name>
    <dbReference type="NCBI Taxonomy" id="1871336"/>
    <lineage>
        <taxon>Bacteria</taxon>
        <taxon>Bacillati</taxon>
        <taxon>Bacillota</taxon>
        <taxon>Clostridia</taxon>
        <taxon>Peptostreptococcales</taxon>
        <taxon>Filifactoraceae</taxon>
        <taxon>Criibacterium</taxon>
    </lineage>
</organism>